<dbReference type="RefSeq" id="WP_075128180.1">
    <property type="nucleotide sequence ID" value="NZ_MSIE01000048.1"/>
</dbReference>
<reference evidence="2 3" key="1">
    <citation type="submission" date="2016-12" db="EMBL/GenBank/DDBJ databases">
        <title>The draft genome sequence of Actinophytocola sp. 11-183.</title>
        <authorList>
            <person name="Wang W."/>
            <person name="Yuan L."/>
        </authorList>
    </citation>
    <scope>NUCLEOTIDE SEQUENCE [LARGE SCALE GENOMIC DNA]</scope>
    <source>
        <strain evidence="2 3">11-183</strain>
    </source>
</reference>
<accession>A0A1Q8CKC4</accession>
<feature type="transmembrane region" description="Helical" evidence="1">
    <location>
        <begin position="96"/>
        <end position="115"/>
    </location>
</feature>
<dbReference type="OrthoDB" id="3385690at2"/>
<dbReference type="Proteomes" id="UP000185596">
    <property type="component" value="Unassembled WGS sequence"/>
</dbReference>
<comment type="caution">
    <text evidence="2">The sequence shown here is derived from an EMBL/GenBank/DDBJ whole genome shotgun (WGS) entry which is preliminary data.</text>
</comment>
<keyword evidence="1" id="KW-0472">Membrane</keyword>
<dbReference type="AlphaFoldDB" id="A0A1Q8CKC4"/>
<dbReference type="EMBL" id="MSIE01000048">
    <property type="protein sequence ID" value="OLF14814.1"/>
    <property type="molecule type" value="Genomic_DNA"/>
</dbReference>
<name>A0A1Q8CKC4_9PSEU</name>
<sequence>MRGSELELAWSVPRWAARFFRRHWRPIVGLSLVASVQRLVVVNWTDEVPEGLAVASEVLVALVRLALLVLVWRYATQGVRLRWSTARAFLTRHWPSLVWQVVLLSAAFLVFDVGLESLGGLFSESGAQTYLAVLLFLKNPTIIAFTLVWWVGVIRQVAGEPVPAGTDSPHRTSRVDAQEAR</sequence>
<organism evidence="2 3">
    <name type="scientific">Actinophytocola xanthii</name>
    <dbReference type="NCBI Taxonomy" id="1912961"/>
    <lineage>
        <taxon>Bacteria</taxon>
        <taxon>Bacillati</taxon>
        <taxon>Actinomycetota</taxon>
        <taxon>Actinomycetes</taxon>
        <taxon>Pseudonocardiales</taxon>
        <taxon>Pseudonocardiaceae</taxon>
    </lineage>
</organism>
<evidence type="ECO:0000313" key="3">
    <source>
        <dbReference type="Proteomes" id="UP000185596"/>
    </source>
</evidence>
<feature type="transmembrane region" description="Helical" evidence="1">
    <location>
        <begin position="51"/>
        <end position="75"/>
    </location>
</feature>
<gene>
    <name evidence="2" type="ORF">BU204_24950</name>
</gene>
<keyword evidence="1" id="KW-1133">Transmembrane helix</keyword>
<proteinExistence type="predicted"/>
<feature type="transmembrane region" description="Helical" evidence="1">
    <location>
        <begin position="127"/>
        <end position="151"/>
    </location>
</feature>
<dbReference type="STRING" id="1912961.BU204_24950"/>
<keyword evidence="3" id="KW-1185">Reference proteome</keyword>
<evidence type="ECO:0000256" key="1">
    <source>
        <dbReference type="SAM" id="Phobius"/>
    </source>
</evidence>
<protein>
    <submittedName>
        <fullName evidence="2">Uncharacterized protein</fullName>
    </submittedName>
</protein>
<evidence type="ECO:0000313" key="2">
    <source>
        <dbReference type="EMBL" id="OLF14814.1"/>
    </source>
</evidence>
<keyword evidence="1" id="KW-0812">Transmembrane</keyword>